<dbReference type="EMBL" id="CP084930">
    <property type="protein sequence ID" value="USI71621.1"/>
    <property type="molecule type" value="Genomic_DNA"/>
</dbReference>
<evidence type="ECO:0000313" key="3">
    <source>
        <dbReference type="Proteomes" id="UP001056937"/>
    </source>
</evidence>
<dbReference type="PIRSF" id="PIRSF030771">
    <property type="entry name" value="UCP030771"/>
    <property type="match status" value="1"/>
</dbReference>
<name>A0ABY4X418_9SPHN</name>
<dbReference type="RefSeq" id="WP_252165434.1">
    <property type="nucleotide sequence ID" value="NZ_CP084930.1"/>
</dbReference>
<dbReference type="InterPro" id="IPR011231">
    <property type="entry name" value="Phage_VT1-Sakai_H0018"/>
</dbReference>
<protein>
    <submittedName>
        <fullName evidence="2">DUF2190 family protein</fullName>
    </submittedName>
</protein>
<keyword evidence="1" id="KW-0472">Membrane</keyword>
<keyword evidence="1" id="KW-1133">Transmembrane helix</keyword>
<organism evidence="2 3">
    <name type="scientific">Sphingomonas morindae</name>
    <dbReference type="NCBI Taxonomy" id="1541170"/>
    <lineage>
        <taxon>Bacteria</taxon>
        <taxon>Pseudomonadati</taxon>
        <taxon>Pseudomonadota</taxon>
        <taxon>Alphaproteobacteria</taxon>
        <taxon>Sphingomonadales</taxon>
        <taxon>Sphingomonadaceae</taxon>
        <taxon>Sphingomonas</taxon>
    </lineage>
</organism>
<evidence type="ECO:0000313" key="2">
    <source>
        <dbReference type="EMBL" id="USI71621.1"/>
    </source>
</evidence>
<feature type="transmembrane region" description="Helical" evidence="1">
    <location>
        <begin position="15"/>
        <end position="38"/>
    </location>
</feature>
<keyword evidence="1" id="KW-0812">Transmembrane</keyword>
<evidence type="ECO:0000256" key="1">
    <source>
        <dbReference type="SAM" id="Phobius"/>
    </source>
</evidence>
<gene>
    <name evidence="2" type="ORF">LHA26_09755</name>
</gene>
<dbReference type="Proteomes" id="UP001056937">
    <property type="component" value="Chromosome 1"/>
</dbReference>
<accession>A0ABY4X418</accession>
<reference evidence="2" key="1">
    <citation type="journal article" date="2022" name="Toxins">
        <title>Genomic Analysis of Sphingopyxis sp. USTB-05 for Biodegrading Cyanobacterial Hepatotoxins.</title>
        <authorList>
            <person name="Liu C."/>
            <person name="Xu Q."/>
            <person name="Zhao Z."/>
            <person name="Zhang H."/>
            <person name="Liu X."/>
            <person name="Yin C."/>
            <person name="Liu Y."/>
            <person name="Yan H."/>
        </authorList>
    </citation>
    <scope>NUCLEOTIDE SEQUENCE</scope>
    <source>
        <strain evidence="2">NBD5</strain>
    </source>
</reference>
<sequence>MNNFRHPGDVCTFAAPYAVASGGGFLVGALFAVALIAAAPNAPVEGRVTGVVVLPKAAGAVTPGQKLYWDDGAKVVTTTAQGNTLIGAALSTQAAGDPNVTVRLNGTVTA</sequence>
<dbReference type="Pfam" id="PF09956">
    <property type="entry name" value="Phage_cement_2"/>
    <property type="match status" value="1"/>
</dbReference>
<keyword evidence="3" id="KW-1185">Reference proteome</keyword>
<proteinExistence type="predicted"/>